<dbReference type="Pfam" id="PF00497">
    <property type="entry name" value="SBP_bac_3"/>
    <property type="match status" value="1"/>
</dbReference>
<reference evidence="4" key="1">
    <citation type="submission" date="2020-05" db="EMBL/GenBank/DDBJ databases">
        <authorList>
            <person name="Chiriac C."/>
            <person name="Salcher M."/>
            <person name="Ghai R."/>
            <person name="Kavagutti S V."/>
        </authorList>
    </citation>
    <scope>NUCLEOTIDE SEQUENCE</scope>
</reference>
<dbReference type="EMBL" id="CAFBLS010000153">
    <property type="protein sequence ID" value="CAB4880232.1"/>
    <property type="molecule type" value="Genomic_DNA"/>
</dbReference>
<gene>
    <name evidence="4" type="ORF">UFOPK3402_01238</name>
</gene>
<dbReference type="AlphaFoldDB" id="A0A6J7EAN6"/>
<dbReference type="SUPFAM" id="SSF53850">
    <property type="entry name" value="Periplasmic binding protein-like II"/>
    <property type="match status" value="1"/>
</dbReference>
<comment type="subcellular location">
    <subcellularLocation>
        <location evidence="1">Cell envelope</location>
    </subcellularLocation>
</comment>
<protein>
    <submittedName>
        <fullName evidence="4">Unannotated protein</fullName>
    </submittedName>
</protein>
<evidence type="ECO:0000259" key="3">
    <source>
        <dbReference type="SMART" id="SM00062"/>
    </source>
</evidence>
<proteinExistence type="predicted"/>
<dbReference type="SMART" id="SM00062">
    <property type="entry name" value="PBPb"/>
    <property type="match status" value="1"/>
</dbReference>
<evidence type="ECO:0000256" key="2">
    <source>
        <dbReference type="ARBA" id="ARBA00022729"/>
    </source>
</evidence>
<name>A0A6J7EAN6_9ZZZZ</name>
<dbReference type="PANTHER" id="PTHR35936:SF17">
    <property type="entry name" value="ARGININE-BINDING EXTRACELLULAR PROTEIN ARTP"/>
    <property type="match status" value="1"/>
</dbReference>
<dbReference type="GO" id="GO:0030313">
    <property type="term" value="C:cell envelope"/>
    <property type="evidence" value="ECO:0007669"/>
    <property type="project" value="UniProtKB-SubCell"/>
</dbReference>
<evidence type="ECO:0000313" key="4">
    <source>
        <dbReference type="EMBL" id="CAB4880232.1"/>
    </source>
</evidence>
<dbReference type="PROSITE" id="PS51257">
    <property type="entry name" value="PROKAR_LIPOPROTEIN"/>
    <property type="match status" value="1"/>
</dbReference>
<dbReference type="InterPro" id="IPR001638">
    <property type="entry name" value="Solute-binding_3/MltF_N"/>
</dbReference>
<dbReference type="PANTHER" id="PTHR35936">
    <property type="entry name" value="MEMBRANE-BOUND LYTIC MUREIN TRANSGLYCOSYLASE F"/>
    <property type="match status" value="1"/>
</dbReference>
<evidence type="ECO:0000256" key="1">
    <source>
        <dbReference type="ARBA" id="ARBA00004196"/>
    </source>
</evidence>
<dbReference type="CDD" id="cd01004">
    <property type="entry name" value="PBP2_MidA_like"/>
    <property type="match status" value="1"/>
</dbReference>
<accession>A0A6J7EAN6</accession>
<keyword evidence="2" id="KW-0732">Signal</keyword>
<organism evidence="4">
    <name type="scientific">freshwater metagenome</name>
    <dbReference type="NCBI Taxonomy" id="449393"/>
    <lineage>
        <taxon>unclassified sequences</taxon>
        <taxon>metagenomes</taxon>
        <taxon>ecological metagenomes</taxon>
    </lineage>
</organism>
<dbReference type="PROSITE" id="PS01039">
    <property type="entry name" value="SBP_BACTERIAL_3"/>
    <property type="match status" value="1"/>
</dbReference>
<feature type="domain" description="Solute-binding protein family 3/N-terminal" evidence="3">
    <location>
        <begin position="81"/>
        <end position="311"/>
    </location>
</feature>
<sequence>MSRTTNNRARVSAITVSAAALALGLAACGGSSTTAASSAAPAASSAAASAPAASAPAASAAAGIDAAAVALIPAGIADDGTLTVGMEVAYPPFGYKDTDNVTPIGFDVDVATQMASRLGLKLEIVDAAFDSIIPSLASNRYEAGVSAFSITPERQKEVDFVTYFQSGDSGLVLTGNPKALALDTTLCGVKTAVTKGSTQEVVTIPAINKDCAAAGKDPIEVLSLGGSEELPLALQSGRADIVIVDSGNGAYIAENSAGAFEIAAGPLLNSGPGGMVFKKGSGMAEAASAALQGLIDDGTYGAIADQWGLSSGKVTTATVNEAKG</sequence>
<dbReference type="Gene3D" id="3.40.190.10">
    <property type="entry name" value="Periplasmic binding protein-like II"/>
    <property type="match status" value="2"/>
</dbReference>
<dbReference type="InterPro" id="IPR018313">
    <property type="entry name" value="SBP_3_CS"/>
</dbReference>